<reference evidence="3 4" key="1">
    <citation type="submission" date="2019-03" db="EMBL/GenBank/DDBJ databases">
        <title>Genomic Encyclopedia of Type Strains, Phase IV (KMG-IV): sequencing the most valuable type-strain genomes for metagenomic binning, comparative biology and taxonomic classification.</title>
        <authorList>
            <person name="Goeker M."/>
        </authorList>
    </citation>
    <scope>NUCLEOTIDE SEQUENCE [LARGE SCALE GENOMIC DNA]</scope>
    <source>
        <strain evidence="3 4">DSM 100556</strain>
    </source>
</reference>
<feature type="transmembrane region" description="Helical" evidence="1">
    <location>
        <begin position="88"/>
        <end position="108"/>
    </location>
</feature>
<feature type="transmembrane region" description="Helical" evidence="1">
    <location>
        <begin position="192"/>
        <end position="212"/>
    </location>
</feature>
<feature type="transmembrane region" description="Helical" evidence="1">
    <location>
        <begin position="159"/>
        <end position="180"/>
    </location>
</feature>
<evidence type="ECO:0000256" key="1">
    <source>
        <dbReference type="SAM" id="Phobius"/>
    </source>
</evidence>
<dbReference type="OrthoDB" id="9813149at2"/>
<dbReference type="InterPro" id="IPR032834">
    <property type="entry name" value="NatK-like_C"/>
</dbReference>
<dbReference type="PANTHER" id="PTHR40448">
    <property type="entry name" value="TWO-COMPONENT SENSOR HISTIDINE KINASE"/>
    <property type="match status" value="1"/>
</dbReference>
<dbReference type="RefSeq" id="WP_031390795.1">
    <property type="nucleotide sequence ID" value="NZ_JPNB01000001.1"/>
</dbReference>
<organism evidence="3 4">
    <name type="scientific">Kineothrix alysoides</name>
    <dbReference type="NCBI Taxonomy" id="1469948"/>
    <lineage>
        <taxon>Bacteria</taxon>
        <taxon>Bacillati</taxon>
        <taxon>Bacillota</taxon>
        <taxon>Clostridia</taxon>
        <taxon>Lachnospirales</taxon>
        <taxon>Lachnospiraceae</taxon>
        <taxon>Kineothrix</taxon>
    </lineage>
</organism>
<gene>
    <name evidence="3" type="ORF">EDD76_108138</name>
</gene>
<dbReference type="SUPFAM" id="SSF55874">
    <property type="entry name" value="ATPase domain of HSP90 chaperone/DNA topoisomerase II/histidine kinase"/>
    <property type="match status" value="1"/>
</dbReference>
<dbReference type="EMBL" id="SLUO01000008">
    <property type="protein sequence ID" value="TCL57603.1"/>
    <property type="molecule type" value="Genomic_DNA"/>
</dbReference>
<dbReference type="Pfam" id="PF14501">
    <property type="entry name" value="HATPase_c_5"/>
    <property type="match status" value="1"/>
</dbReference>
<sequence>MEYLDKAVLLLSCIIEVYILFDFFDNFFERREAFKKYGKVVFLSLIIAGSLFGLNLMVNAYANLFGALILFWIYASLLFSAGIGNRLVYYIILFSIFLGCEFLFVVLLEIPSYFLEQTSIISLSEIPWQVLAMKLLTYILVVIIKQFSNKSRNRMDNKIFIMYLCVPIASLCIMLLTYYSSIDFSERPLMKVIMSACFALMLLGNILIFYAFNRYSEEMSLSMRQELIIIRQDADLSYYNQIQEINEKYKEFIHNTSHYLKTIGELARKNENASILDILRELHVELENNTMNIYSENHVMNAILNEKESQANKVGVLFDIYVEPGALADIVSDADLITMLGNLLDNAIVAAQQGEKEHYVRTRIFMQNEGGFCVVKITNNFAGEIIRSKGGFVSTKKEKEIHGIGIQSVQNTAGKYNGYLECFVEGDIFTAILVLPIK</sequence>
<dbReference type="Proteomes" id="UP000295718">
    <property type="component" value="Unassembled WGS sequence"/>
</dbReference>
<proteinExistence type="predicted"/>
<keyword evidence="1" id="KW-0812">Transmembrane</keyword>
<comment type="caution">
    <text evidence="3">The sequence shown here is derived from an EMBL/GenBank/DDBJ whole genome shotgun (WGS) entry which is preliminary data.</text>
</comment>
<dbReference type="InterPro" id="IPR036890">
    <property type="entry name" value="HATPase_C_sf"/>
</dbReference>
<dbReference type="GO" id="GO:0042802">
    <property type="term" value="F:identical protein binding"/>
    <property type="evidence" value="ECO:0007669"/>
    <property type="project" value="TreeGrafter"/>
</dbReference>
<dbReference type="STRING" id="1469948.GCA_000732725_02106"/>
<evidence type="ECO:0000313" key="4">
    <source>
        <dbReference type="Proteomes" id="UP000295718"/>
    </source>
</evidence>
<dbReference type="Gene3D" id="3.30.565.10">
    <property type="entry name" value="Histidine kinase-like ATPase, C-terminal domain"/>
    <property type="match status" value="1"/>
</dbReference>
<accession>A0A4R1QW62</accession>
<dbReference type="PANTHER" id="PTHR40448:SF1">
    <property type="entry name" value="TWO-COMPONENT SENSOR HISTIDINE KINASE"/>
    <property type="match status" value="1"/>
</dbReference>
<keyword evidence="1" id="KW-1133">Transmembrane helix</keyword>
<feature type="transmembrane region" description="Helical" evidence="1">
    <location>
        <begin position="64"/>
        <end position="81"/>
    </location>
</feature>
<dbReference type="AlphaFoldDB" id="A0A4R1QW62"/>
<feature type="transmembrane region" description="Helical" evidence="1">
    <location>
        <begin position="128"/>
        <end position="147"/>
    </location>
</feature>
<evidence type="ECO:0000259" key="2">
    <source>
        <dbReference type="Pfam" id="PF14501"/>
    </source>
</evidence>
<feature type="domain" description="Sensor histidine kinase NatK-like C-terminal" evidence="2">
    <location>
        <begin position="334"/>
        <end position="435"/>
    </location>
</feature>
<name>A0A4R1QW62_9FIRM</name>
<feature type="transmembrane region" description="Helical" evidence="1">
    <location>
        <begin position="40"/>
        <end position="58"/>
    </location>
</feature>
<keyword evidence="4" id="KW-1185">Reference proteome</keyword>
<protein>
    <submittedName>
        <fullName evidence="3">GHKL domain-containing protein</fullName>
    </submittedName>
</protein>
<keyword evidence="1" id="KW-0472">Membrane</keyword>
<evidence type="ECO:0000313" key="3">
    <source>
        <dbReference type="EMBL" id="TCL57603.1"/>
    </source>
</evidence>